<dbReference type="PANTHER" id="PTHR10491">
    <property type="entry name" value="DTDP-4-DEHYDRORHAMNOSE REDUCTASE"/>
    <property type="match status" value="1"/>
</dbReference>
<evidence type="ECO:0000256" key="4">
    <source>
        <dbReference type="ARBA" id="ARBA00017099"/>
    </source>
</evidence>
<accession>Q7W220</accession>
<feature type="domain" description="RmlD-like substrate binding" evidence="7">
    <location>
        <begin position="21"/>
        <end position="311"/>
    </location>
</feature>
<protein>
    <recommendedName>
        <fullName evidence="4 6">dTDP-4-dehydrorhamnose reductase</fullName>
        <ecNumber evidence="3 6">1.1.1.133</ecNumber>
    </recommendedName>
</protein>
<dbReference type="CDD" id="cd05254">
    <property type="entry name" value="dTDP_HR_like_SDR_e"/>
    <property type="match status" value="1"/>
</dbReference>
<proteinExistence type="inferred from homology"/>
<dbReference type="HOGENOM" id="CLU_045518_1_0_4"/>
<evidence type="ECO:0000256" key="6">
    <source>
        <dbReference type="RuleBase" id="RU364082"/>
    </source>
</evidence>
<dbReference type="EC" id="1.1.1.133" evidence="3 6"/>
<dbReference type="NCBIfam" id="TIGR01214">
    <property type="entry name" value="rmlD"/>
    <property type="match status" value="1"/>
</dbReference>
<gene>
    <name evidence="8" type="primary">rfbD</name>
    <name evidence="8" type="synonym">rmlD</name>
    <name evidence="8" type="ordered locus">BPP0172</name>
</gene>
<comment type="similarity">
    <text evidence="2 6">Belongs to the dTDP-4-dehydrorhamnose reductase family.</text>
</comment>
<keyword evidence="6 8" id="KW-0560">Oxidoreductase</keyword>
<sequence>MGGGHRQRRIPPLARYALRHMNILLLGRTGQIGDALLAHPLAWARLAALERRQADLRDLGRLAAVLDAYAPRILINAAAYTEVDRAEAEPELALRINAQAVAVMADYARRNNALLVHYSTDYVFDGKRARAYRETDAAHPLNAYGRSKLAGEQAIAASGCPHLILRTSWVYASHGANFVKTILRLARTRAELSVVADQHGAPTWAGRIAAVTWQAIDAHRRRRLPDGLWHLSAGGHVSWHGLACHIVARARRAGLALSLDPAHIRPVTTAQYPLPAPRPANSRLDCGALRDALEPELPDWQVDLDAVVDALAARAHTL</sequence>
<evidence type="ECO:0000313" key="8">
    <source>
        <dbReference type="EMBL" id="CAE39913.1"/>
    </source>
</evidence>
<evidence type="ECO:0000256" key="1">
    <source>
        <dbReference type="ARBA" id="ARBA00004781"/>
    </source>
</evidence>
<dbReference type="PANTHER" id="PTHR10491:SF4">
    <property type="entry name" value="METHIONINE ADENOSYLTRANSFERASE 2 SUBUNIT BETA"/>
    <property type="match status" value="1"/>
</dbReference>
<comment type="pathway">
    <text evidence="1 6">Carbohydrate biosynthesis; dTDP-L-rhamnose biosynthesis.</text>
</comment>
<evidence type="ECO:0000256" key="2">
    <source>
        <dbReference type="ARBA" id="ARBA00010944"/>
    </source>
</evidence>
<evidence type="ECO:0000256" key="3">
    <source>
        <dbReference type="ARBA" id="ARBA00012929"/>
    </source>
</evidence>
<dbReference type="EMBL" id="BX640423">
    <property type="protein sequence ID" value="CAE39913.1"/>
    <property type="molecule type" value="Genomic_DNA"/>
</dbReference>
<dbReference type="GO" id="GO:0005829">
    <property type="term" value="C:cytosol"/>
    <property type="evidence" value="ECO:0007669"/>
    <property type="project" value="TreeGrafter"/>
</dbReference>
<dbReference type="InterPro" id="IPR036291">
    <property type="entry name" value="NAD(P)-bd_dom_sf"/>
</dbReference>
<dbReference type="GO" id="GO:0008831">
    <property type="term" value="F:dTDP-4-dehydrorhamnose reductase activity"/>
    <property type="evidence" value="ECO:0007669"/>
    <property type="project" value="UniProtKB-EC"/>
</dbReference>
<dbReference type="KEGG" id="bpa:BPP0172"/>
<comment type="function">
    <text evidence="6">Catalyzes the reduction of dTDP-6-deoxy-L-lyxo-4-hexulose to yield dTDP-L-rhamnose.</text>
</comment>
<evidence type="ECO:0000313" key="9">
    <source>
        <dbReference type="Proteomes" id="UP000001421"/>
    </source>
</evidence>
<keyword evidence="6" id="KW-0521">NADP</keyword>
<dbReference type="InterPro" id="IPR005913">
    <property type="entry name" value="dTDP_dehydrorham_reduct"/>
</dbReference>
<evidence type="ECO:0000259" key="7">
    <source>
        <dbReference type="Pfam" id="PF04321"/>
    </source>
</evidence>
<dbReference type="InterPro" id="IPR029903">
    <property type="entry name" value="RmlD-like-bd"/>
</dbReference>
<comment type="catalytic activity">
    <reaction evidence="5 6">
        <text>dTDP-beta-L-rhamnose + NADP(+) = dTDP-4-dehydro-beta-L-rhamnose + NADPH + H(+)</text>
        <dbReference type="Rhea" id="RHEA:21796"/>
        <dbReference type="ChEBI" id="CHEBI:15378"/>
        <dbReference type="ChEBI" id="CHEBI:57510"/>
        <dbReference type="ChEBI" id="CHEBI:57783"/>
        <dbReference type="ChEBI" id="CHEBI:58349"/>
        <dbReference type="ChEBI" id="CHEBI:62830"/>
        <dbReference type="EC" id="1.1.1.133"/>
    </reaction>
</comment>
<dbReference type="GO" id="GO:0019305">
    <property type="term" value="P:dTDP-rhamnose biosynthetic process"/>
    <property type="evidence" value="ECO:0007669"/>
    <property type="project" value="UniProtKB-UniPathway"/>
</dbReference>
<evidence type="ECO:0000256" key="5">
    <source>
        <dbReference type="ARBA" id="ARBA00048200"/>
    </source>
</evidence>
<name>Q7W220_BORPA</name>
<dbReference type="AlphaFoldDB" id="Q7W220"/>
<dbReference type="UniPathway" id="UPA00124"/>
<dbReference type="Pfam" id="PF04321">
    <property type="entry name" value="RmlD_sub_bind"/>
    <property type="match status" value="1"/>
</dbReference>
<dbReference type="SUPFAM" id="SSF51735">
    <property type="entry name" value="NAD(P)-binding Rossmann-fold domains"/>
    <property type="match status" value="1"/>
</dbReference>
<organism evidence="8 9">
    <name type="scientific">Bordetella parapertussis (strain 12822 / ATCC BAA-587 / NCTC 13253)</name>
    <dbReference type="NCBI Taxonomy" id="257311"/>
    <lineage>
        <taxon>Bacteria</taxon>
        <taxon>Pseudomonadati</taxon>
        <taxon>Pseudomonadota</taxon>
        <taxon>Betaproteobacteria</taxon>
        <taxon>Burkholderiales</taxon>
        <taxon>Alcaligenaceae</taxon>
        <taxon>Bordetella</taxon>
    </lineage>
</organism>
<comment type="cofactor">
    <cofactor evidence="6">
        <name>Mg(2+)</name>
        <dbReference type="ChEBI" id="CHEBI:18420"/>
    </cofactor>
    <text evidence="6">Binds 1 Mg(2+) ion per monomer.</text>
</comment>
<reference evidence="8 9" key="1">
    <citation type="journal article" date="2003" name="Nat. Genet.">
        <title>Comparative analysis of the genome sequences of Bordetella pertussis, Bordetella parapertussis and Bordetella bronchiseptica.</title>
        <authorList>
            <person name="Parkhill J."/>
            <person name="Sebaihia M."/>
            <person name="Preston A."/>
            <person name="Murphy L.D."/>
            <person name="Thomson N.R."/>
            <person name="Harris D.E."/>
            <person name="Holden M.T.G."/>
            <person name="Churcher C.M."/>
            <person name="Bentley S.D."/>
            <person name="Mungall K.L."/>
            <person name="Cerdeno-Tarraga A.-M."/>
            <person name="Temple L."/>
            <person name="James K.D."/>
            <person name="Harris B."/>
            <person name="Quail M.A."/>
            <person name="Achtman M."/>
            <person name="Atkin R."/>
            <person name="Baker S."/>
            <person name="Basham D."/>
            <person name="Bason N."/>
            <person name="Cherevach I."/>
            <person name="Chillingworth T."/>
            <person name="Collins M."/>
            <person name="Cronin A."/>
            <person name="Davis P."/>
            <person name="Doggett J."/>
            <person name="Feltwell T."/>
            <person name="Goble A."/>
            <person name="Hamlin N."/>
            <person name="Hauser H."/>
            <person name="Holroyd S."/>
            <person name="Jagels K."/>
            <person name="Leather S."/>
            <person name="Moule S."/>
            <person name="Norberczak H."/>
            <person name="O'Neil S."/>
            <person name="Ormond D."/>
            <person name="Price C."/>
            <person name="Rabbinowitsch E."/>
            <person name="Rutter S."/>
            <person name="Sanders M."/>
            <person name="Saunders D."/>
            <person name="Seeger K."/>
            <person name="Sharp S."/>
            <person name="Simmonds M."/>
            <person name="Skelton J."/>
            <person name="Squares R."/>
            <person name="Squares S."/>
            <person name="Stevens K."/>
            <person name="Unwin L."/>
            <person name="Whitehead S."/>
            <person name="Barrell B.G."/>
            <person name="Maskell D.J."/>
        </authorList>
    </citation>
    <scope>NUCLEOTIDE SEQUENCE [LARGE SCALE GENOMIC DNA]</scope>
    <source>
        <strain evidence="8 9">12822 / ATCC BAA-587 / NCTC 13253</strain>
    </source>
</reference>
<dbReference type="Proteomes" id="UP000001421">
    <property type="component" value="Chromosome"/>
</dbReference>
<dbReference type="Gene3D" id="3.40.50.720">
    <property type="entry name" value="NAD(P)-binding Rossmann-like Domain"/>
    <property type="match status" value="1"/>
</dbReference>
<dbReference type="Gene3D" id="3.90.25.10">
    <property type="entry name" value="UDP-galactose 4-epimerase, domain 1"/>
    <property type="match status" value="1"/>
</dbReference>